<dbReference type="InterPro" id="IPR015422">
    <property type="entry name" value="PyrdxlP-dep_Trfase_small"/>
</dbReference>
<comment type="cofactor">
    <cofactor evidence="1">
        <name>pyridoxal 5'-phosphate</name>
        <dbReference type="ChEBI" id="CHEBI:597326"/>
    </cofactor>
</comment>
<comment type="similarity">
    <text evidence="2">Belongs to the threonine aldolase family.</text>
</comment>
<dbReference type="Gene3D" id="3.40.640.10">
    <property type="entry name" value="Type I PLP-dependent aspartate aminotransferase-like (Major domain)"/>
    <property type="match status" value="1"/>
</dbReference>
<dbReference type="PANTHER" id="PTHR48097:SF9">
    <property type="entry name" value="L-THREONINE ALDOLASE"/>
    <property type="match status" value="1"/>
</dbReference>
<evidence type="ECO:0000313" key="5">
    <source>
        <dbReference type="EMBL" id="MFC5642770.1"/>
    </source>
</evidence>
<keyword evidence="3" id="KW-0663">Pyridoxal phosphate</keyword>
<evidence type="ECO:0000313" key="6">
    <source>
        <dbReference type="Proteomes" id="UP001596066"/>
    </source>
</evidence>
<dbReference type="InterPro" id="IPR015424">
    <property type="entry name" value="PyrdxlP-dep_Trfase"/>
</dbReference>
<dbReference type="Gene3D" id="3.90.1150.10">
    <property type="entry name" value="Aspartate Aminotransferase, domain 1"/>
    <property type="match status" value="1"/>
</dbReference>
<evidence type="ECO:0000256" key="2">
    <source>
        <dbReference type="ARBA" id="ARBA00006966"/>
    </source>
</evidence>
<evidence type="ECO:0000256" key="3">
    <source>
        <dbReference type="ARBA" id="ARBA00022898"/>
    </source>
</evidence>
<organism evidence="5 6">
    <name type="scientific">Kitasatospora cinereorecta</name>
    <dbReference type="NCBI Taxonomy" id="285560"/>
    <lineage>
        <taxon>Bacteria</taxon>
        <taxon>Bacillati</taxon>
        <taxon>Actinomycetota</taxon>
        <taxon>Actinomycetes</taxon>
        <taxon>Kitasatosporales</taxon>
        <taxon>Streptomycetaceae</taxon>
        <taxon>Kitasatospora</taxon>
    </lineage>
</organism>
<reference evidence="6" key="1">
    <citation type="journal article" date="2019" name="Int. J. Syst. Evol. Microbiol.">
        <title>The Global Catalogue of Microorganisms (GCM) 10K type strain sequencing project: providing services to taxonomists for standard genome sequencing and annotation.</title>
        <authorList>
            <consortium name="The Broad Institute Genomics Platform"/>
            <consortium name="The Broad Institute Genome Sequencing Center for Infectious Disease"/>
            <person name="Wu L."/>
            <person name="Ma J."/>
        </authorList>
    </citation>
    <scope>NUCLEOTIDE SEQUENCE [LARGE SCALE GENOMIC DNA]</scope>
    <source>
        <strain evidence="6">CGMCC 4.1622</strain>
    </source>
</reference>
<dbReference type="SUPFAM" id="SSF53383">
    <property type="entry name" value="PLP-dependent transferases"/>
    <property type="match status" value="1"/>
</dbReference>
<evidence type="ECO:0000256" key="1">
    <source>
        <dbReference type="ARBA" id="ARBA00001933"/>
    </source>
</evidence>
<accession>A0ABW0VBT1</accession>
<dbReference type="EMBL" id="JBHSOC010000023">
    <property type="protein sequence ID" value="MFC5642770.1"/>
    <property type="molecule type" value="Genomic_DNA"/>
</dbReference>
<dbReference type="Proteomes" id="UP001596066">
    <property type="component" value="Unassembled WGS sequence"/>
</dbReference>
<proteinExistence type="inferred from homology"/>
<name>A0ABW0VBT1_9ACTN</name>
<dbReference type="PANTHER" id="PTHR48097">
    <property type="entry name" value="L-THREONINE ALDOLASE-RELATED"/>
    <property type="match status" value="1"/>
</dbReference>
<gene>
    <name evidence="5" type="ORF">ACFPZF_15585</name>
</gene>
<dbReference type="Pfam" id="PF01212">
    <property type="entry name" value="Beta_elim_lyase"/>
    <property type="match status" value="1"/>
</dbReference>
<dbReference type="InterPro" id="IPR015421">
    <property type="entry name" value="PyrdxlP-dep_Trfase_major"/>
</dbReference>
<dbReference type="InterPro" id="IPR001597">
    <property type="entry name" value="ArAA_b-elim_lyase/Thr_aldolase"/>
</dbReference>
<evidence type="ECO:0000259" key="4">
    <source>
        <dbReference type="Pfam" id="PF01212"/>
    </source>
</evidence>
<protein>
    <submittedName>
        <fullName evidence="5">Threonine aldolase family protein</fullName>
    </submittedName>
</protein>
<feature type="domain" description="Aromatic amino acid beta-eliminating lyase/threonine aldolase" evidence="4">
    <location>
        <begin position="57"/>
        <end position="307"/>
    </location>
</feature>
<sequence length="378" mass="41823">MDDSTEATLKERRFAARRRAERLLSGPRPQTVRERLADLATLADAPYDLDIPTDIYGDGLVRTLEQRVAALLGKPDAAYFPTGTMAQQAALQVWAAHRSDGRYSDSRTVAMHPLAHPEVHERQAHARLSGLRTVWPTTAPRLPTAAELRSFDEPFHTLMLELPLREAGFVLPGWEELSGVYDVAEERSWRVHLDGARLWESAHHLGRSLPEICERADSVYVSCYKTIGAHSGALVAGDEEFVREAKVWRHRYGGKLFQQWPAVLTALAGLDRELPRLDDYITHAKAVAGALAEAPGARVNPDPPHTHQFQLWLPHPAEALDRAGVALAERDGIALFGAWRDAGPLPGFAMTEVTVAADALDWTPKEIIDAMAAFLELI</sequence>
<dbReference type="RefSeq" id="WP_346142672.1">
    <property type="nucleotide sequence ID" value="NZ_BAAAUA010000010.1"/>
</dbReference>
<keyword evidence="6" id="KW-1185">Reference proteome</keyword>
<comment type="caution">
    <text evidence="5">The sequence shown here is derived from an EMBL/GenBank/DDBJ whole genome shotgun (WGS) entry which is preliminary data.</text>
</comment>